<name>A0A2Z6G893_9PROT</name>
<reference evidence="2 3" key="1">
    <citation type="submission" date="2018-06" db="EMBL/GenBank/DDBJ databases">
        <title>OYT1 Genome Sequencing.</title>
        <authorList>
            <person name="Kato S."/>
            <person name="Itoh T."/>
            <person name="Ohkuma M."/>
        </authorList>
    </citation>
    <scope>NUCLEOTIDE SEQUENCE [LARGE SCALE GENOMIC DNA]</scope>
    <source>
        <strain evidence="2 3">OYT1</strain>
    </source>
</reference>
<dbReference type="OrthoDB" id="9794448at2"/>
<dbReference type="RefSeq" id="WP_062625844.1">
    <property type="nucleotide sequence ID" value="NZ_AP018738.1"/>
</dbReference>
<dbReference type="GO" id="GO:0003700">
    <property type="term" value="F:DNA-binding transcription factor activity"/>
    <property type="evidence" value="ECO:0007669"/>
    <property type="project" value="InterPro"/>
</dbReference>
<organism evidence="2 3">
    <name type="scientific">Ferriphaselus amnicola</name>
    <dbReference type="NCBI Taxonomy" id="1188319"/>
    <lineage>
        <taxon>Bacteria</taxon>
        <taxon>Pseudomonadati</taxon>
        <taxon>Pseudomonadota</taxon>
        <taxon>Betaproteobacteria</taxon>
        <taxon>Nitrosomonadales</taxon>
        <taxon>Gallionellaceae</taxon>
        <taxon>Ferriphaselus</taxon>
    </lineage>
</organism>
<dbReference type="PANTHER" id="PTHR45950:SF7">
    <property type="entry name" value="HOMEOBOX-LEUCINE ZIPPER PROTEIN ATHB-14"/>
    <property type="match status" value="1"/>
</dbReference>
<gene>
    <name evidence="2" type="ORF">OYT1_ch0105</name>
</gene>
<dbReference type="KEGG" id="fam:OYT1_ch0105"/>
<keyword evidence="3" id="KW-1185">Reference proteome</keyword>
<proteinExistence type="predicted"/>
<evidence type="ECO:0000259" key="1">
    <source>
        <dbReference type="Pfam" id="PF08670"/>
    </source>
</evidence>
<accession>A0A2Z6G893</accession>
<feature type="domain" description="MEKHLA" evidence="1">
    <location>
        <begin position="18"/>
        <end position="155"/>
    </location>
</feature>
<dbReference type="PANTHER" id="PTHR45950">
    <property type="entry name" value="HOMEOBOX-LEUCINE ZIPPER PROTEIN ATHB-14"/>
    <property type="match status" value="1"/>
</dbReference>
<dbReference type="Proteomes" id="UP000033070">
    <property type="component" value="Chromosome"/>
</dbReference>
<dbReference type="InterPro" id="IPR044830">
    <property type="entry name" value="HD-Zip_III"/>
</dbReference>
<evidence type="ECO:0000313" key="2">
    <source>
        <dbReference type="EMBL" id="BBE49681.1"/>
    </source>
</evidence>
<protein>
    <recommendedName>
        <fullName evidence="1">MEKHLA domain-containing protein</fullName>
    </recommendedName>
</protein>
<dbReference type="InterPro" id="IPR013978">
    <property type="entry name" value="MEKHLA"/>
</dbReference>
<dbReference type="Pfam" id="PF08670">
    <property type="entry name" value="MEKHLA"/>
    <property type="match status" value="1"/>
</dbReference>
<sequence length="158" mass="17902">MLEHIEKPAFSAELEARLQLVADSFHRLTGRTLVEPSRDETLTDALWNAPRAILAHGTEADPVFFYGNRLTLQLFELDFVTFTELPSRFSAEPLAREARAKLLKRVTQHGYIDDYSGVRISSSGQRFLIERVTVWNLLDATGNHHGQAATFTDWTSMP</sequence>
<dbReference type="EMBL" id="AP018738">
    <property type="protein sequence ID" value="BBE49681.1"/>
    <property type="molecule type" value="Genomic_DNA"/>
</dbReference>
<dbReference type="STRING" id="1188319.OYT1_00648"/>
<dbReference type="AlphaFoldDB" id="A0A2Z6G893"/>
<evidence type="ECO:0000313" key="3">
    <source>
        <dbReference type="Proteomes" id="UP000033070"/>
    </source>
</evidence>